<feature type="transmembrane region" description="Helical" evidence="7">
    <location>
        <begin position="215"/>
        <end position="236"/>
    </location>
</feature>
<dbReference type="InterPro" id="IPR037272">
    <property type="entry name" value="SNS_sf"/>
</dbReference>
<dbReference type="PROSITE" id="PS00610">
    <property type="entry name" value="NA_NEUROTRAN_SYMP_1"/>
    <property type="match status" value="1"/>
</dbReference>
<dbReference type="InterPro" id="IPR000175">
    <property type="entry name" value="Na/ntran_symport"/>
</dbReference>
<evidence type="ECO:0000313" key="8">
    <source>
        <dbReference type="EMBL" id="MCU9594786.1"/>
    </source>
</evidence>
<evidence type="ECO:0000256" key="2">
    <source>
        <dbReference type="ARBA" id="ARBA00022448"/>
    </source>
</evidence>
<evidence type="ECO:0000313" key="9">
    <source>
        <dbReference type="Proteomes" id="UP001208656"/>
    </source>
</evidence>
<dbReference type="Proteomes" id="UP001208656">
    <property type="component" value="Unassembled WGS sequence"/>
</dbReference>
<feature type="transmembrane region" description="Helical" evidence="7">
    <location>
        <begin position="341"/>
        <end position="360"/>
    </location>
</feature>
<keyword evidence="5 7" id="KW-0472">Membrane</keyword>
<keyword evidence="4 7" id="KW-1133">Transmembrane helix</keyword>
<dbReference type="Pfam" id="PF00209">
    <property type="entry name" value="SNF"/>
    <property type="match status" value="2"/>
</dbReference>
<dbReference type="RefSeq" id="WP_263061796.1">
    <property type="nucleotide sequence ID" value="NZ_JAOUSE010000029.1"/>
</dbReference>
<sequence>MENRDQWTSRLGFIFAAAGSAIGLGAIWKFPYVAGTSGGGAFLLIFILFTVLVGLPLLLGEFIIGRTTQKDAIESFKELAPNSSWHLIGRLGMVTCFILLSFYSVVGGWIILYIIKGITGGLSGLTNEQYQEVFGQTISDPLISISGHLIFMLITIFVVSKGIAEGIEKANKIMIPGLFILLLIVILRSVTLDGSHVGIEFFFKPDISNMTSETLLFAMGQSFFTLSVGVSVMITYSSYVSKKESLPASAISIVIMNIFVALLAGLAIFPAVFSFGLQPDQGPVLIFNVLPFVFDQIPFGIIFLVAFFILFLFAALTSAFSMLEIIVAVFSKGDKTKRMKFSWIIGLLIFLVGIPSGLSFGVLSDITLFDKIIFDNADYLVSNILMPLGALLISIFIPLKISKERLLEEISSGSSIGKKIFASWYLLLKYLVPIAIIIVYLDLIGII</sequence>
<feature type="transmembrane region" description="Helical" evidence="7">
    <location>
        <begin position="248"/>
        <end position="277"/>
    </location>
</feature>
<evidence type="ECO:0000256" key="6">
    <source>
        <dbReference type="RuleBase" id="RU003732"/>
    </source>
</evidence>
<feature type="transmembrane region" description="Helical" evidence="7">
    <location>
        <begin position="297"/>
        <end position="329"/>
    </location>
</feature>
<proteinExistence type="inferred from homology"/>
<comment type="subcellular location">
    <subcellularLocation>
        <location evidence="1">Membrane</location>
        <topology evidence="1">Multi-pass membrane protein</topology>
    </subcellularLocation>
</comment>
<evidence type="ECO:0000256" key="3">
    <source>
        <dbReference type="ARBA" id="ARBA00022692"/>
    </source>
</evidence>
<feature type="transmembrane region" description="Helical" evidence="7">
    <location>
        <begin position="380"/>
        <end position="399"/>
    </location>
</feature>
<reference evidence="8 9" key="1">
    <citation type="submission" date="2022-10" db="EMBL/GenBank/DDBJ databases">
        <title>Description of Fervidibacillus gen. nov. in the family Fervidibacillaceae fam. nov. with two species, Fervidibacillus albus sp. nov., and Fervidibacillus halotolerans sp. nov., isolated from tidal flat sediments.</title>
        <authorList>
            <person name="Kwon K.K."/>
            <person name="Yang S.-H."/>
        </authorList>
    </citation>
    <scope>NUCLEOTIDE SEQUENCE [LARGE SCALE GENOMIC DNA]</scope>
    <source>
        <strain evidence="8 9">DSM 23332</strain>
    </source>
</reference>
<protein>
    <recommendedName>
        <fullName evidence="6">Transporter</fullName>
    </recommendedName>
</protein>
<accession>A0ABT2WGG4</accession>
<organism evidence="8 9">
    <name type="scientific">Pallidibacillus thermolactis</name>
    <dbReference type="NCBI Taxonomy" id="251051"/>
    <lineage>
        <taxon>Bacteria</taxon>
        <taxon>Bacillati</taxon>
        <taxon>Bacillota</taxon>
        <taxon>Bacilli</taxon>
        <taxon>Bacillales</taxon>
        <taxon>Bacillaceae</taxon>
        <taxon>Pallidibacillus</taxon>
    </lineage>
</organism>
<evidence type="ECO:0000256" key="7">
    <source>
        <dbReference type="SAM" id="Phobius"/>
    </source>
</evidence>
<keyword evidence="6" id="KW-0769">Symport</keyword>
<feature type="transmembrane region" description="Helical" evidence="7">
    <location>
        <begin position="12"/>
        <end position="30"/>
    </location>
</feature>
<comment type="caution">
    <text evidence="8">The sequence shown here is derived from an EMBL/GenBank/DDBJ whole genome shotgun (WGS) entry which is preliminary data.</text>
</comment>
<dbReference type="SUPFAM" id="SSF161070">
    <property type="entry name" value="SNF-like"/>
    <property type="match status" value="1"/>
</dbReference>
<dbReference type="PRINTS" id="PR00176">
    <property type="entry name" value="NANEUSMPORT"/>
</dbReference>
<name>A0ABT2WGG4_9BACI</name>
<dbReference type="CDD" id="cd10336">
    <property type="entry name" value="SLC6sbd_Tyt1-Like"/>
    <property type="match status" value="1"/>
</dbReference>
<dbReference type="InterPro" id="IPR047218">
    <property type="entry name" value="YocR/YhdH-like"/>
</dbReference>
<dbReference type="PANTHER" id="PTHR42948:SF1">
    <property type="entry name" value="TRANSPORTER"/>
    <property type="match status" value="1"/>
</dbReference>
<feature type="transmembrane region" description="Helical" evidence="7">
    <location>
        <begin position="85"/>
        <end position="115"/>
    </location>
</feature>
<dbReference type="NCBIfam" id="NF037979">
    <property type="entry name" value="Na_transp"/>
    <property type="match status" value="1"/>
</dbReference>
<keyword evidence="9" id="KW-1185">Reference proteome</keyword>
<dbReference type="PROSITE" id="PS50267">
    <property type="entry name" value="NA_NEUROTRAN_SYMP_3"/>
    <property type="match status" value="1"/>
</dbReference>
<evidence type="ECO:0000256" key="5">
    <source>
        <dbReference type="ARBA" id="ARBA00023136"/>
    </source>
</evidence>
<feature type="transmembrane region" description="Helical" evidence="7">
    <location>
        <begin position="42"/>
        <end position="64"/>
    </location>
</feature>
<evidence type="ECO:0000256" key="1">
    <source>
        <dbReference type="ARBA" id="ARBA00004141"/>
    </source>
</evidence>
<dbReference type="EMBL" id="JAOUSE010000029">
    <property type="protein sequence ID" value="MCU9594786.1"/>
    <property type="molecule type" value="Genomic_DNA"/>
</dbReference>
<keyword evidence="2 6" id="KW-0813">Transport</keyword>
<dbReference type="PANTHER" id="PTHR42948">
    <property type="entry name" value="TRANSPORTER"/>
    <property type="match status" value="1"/>
</dbReference>
<keyword evidence="3 6" id="KW-0812">Transmembrane</keyword>
<feature type="transmembrane region" description="Helical" evidence="7">
    <location>
        <begin position="142"/>
        <end position="163"/>
    </location>
</feature>
<evidence type="ECO:0000256" key="4">
    <source>
        <dbReference type="ARBA" id="ARBA00022989"/>
    </source>
</evidence>
<gene>
    <name evidence="8" type="ORF">OEV82_10090</name>
</gene>
<feature type="transmembrane region" description="Helical" evidence="7">
    <location>
        <begin position="420"/>
        <end position="441"/>
    </location>
</feature>
<feature type="transmembrane region" description="Helical" evidence="7">
    <location>
        <begin position="175"/>
        <end position="195"/>
    </location>
</feature>
<comment type="similarity">
    <text evidence="6">Belongs to the sodium:neurotransmitter symporter (SNF) (TC 2.A.22) family.</text>
</comment>